<protein>
    <recommendedName>
        <fullName evidence="1">BTB domain-containing protein</fullName>
    </recommendedName>
</protein>
<dbReference type="PANTHER" id="PTHR22744">
    <property type="entry name" value="HELIX LOOP HELIX PROTEIN 21-RELATED"/>
    <property type="match status" value="1"/>
</dbReference>
<dbReference type="InterPro" id="IPR000210">
    <property type="entry name" value="BTB/POZ_dom"/>
</dbReference>
<sequence>MCDTSRANFYETTFAETDNTDVALVIDGKKLHVNKAVIEGRGLKWGGAYFLQHLSAHSWYFNILFNSDFKEKSMKEIPILDVKFEDFAIMLSMIHPYPYWPYDKDFEPILHLADRFYLPSVYRHVELVLMDSKSIEMDKFEKIRIADKYGMDELFEKGAEMFVERKDFHRIGVHPVFVNLSGENRTKIPKKMSKATELSIYEKKFAKSNKTDAILVIKGKKLHVNKALLSIHSDYFDTLFNSDFKEKSMNEIEIKDVDFENFATVLSFVHPNPLKPNENKFETLLVLADRFLLPGAKYHLELFMMATNINRLEKLRIADKYGLSDLFDHALMLYTSHTEFNGFRTGSVSRLFSDSNKVKIWERMMILIGYS</sequence>
<feature type="domain" description="BTB" evidence="1">
    <location>
        <begin position="211"/>
        <end position="278"/>
    </location>
</feature>
<dbReference type="SUPFAM" id="SSF54695">
    <property type="entry name" value="POZ domain"/>
    <property type="match status" value="2"/>
</dbReference>
<evidence type="ECO:0000313" key="2">
    <source>
        <dbReference type="EMBL" id="EGT45282.1"/>
    </source>
</evidence>
<dbReference type="InParanoid" id="G0MVV9"/>
<feature type="domain" description="BTB" evidence="1">
    <location>
        <begin position="20"/>
        <end position="95"/>
    </location>
</feature>
<dbReference type="InterPro" id="IPR011333">
    <property type="entry name" value="SKP1/BTB/POZ_sf"/>
</dbReference>
<reference evidence="3" key="1">
    <citation type="submission" date="2011-07" db="EMBL/GenBank/DDBJ databases">
        <authorList>
            <consortium name="Caenorhabditis brenneri Sequencing and Analysis Consortium"/>
            <person name="Wilson R.K."/>
        </authorList>
    </citation>
    <scope>NUCLEOTIDE SEQUENCE [LARGE SCALE GENOMIC DNA]</scope>
    <source>
        <strain evidence="3">PB2801</strain>
    </source>
</reference>
<dbReference type="HOGENOM" id="CLU_036654_0_0_1"/>
<dbReference type="Gene3D" id="3.30.710.10">
    <property type="entry name" value="Potassium Channel Kv1.1, Chain A"/>
    <property type="match status" value="2"/>
</dbReference>
<dbReference type="PANTHER" id="PTHR22744:SF14">
    <property type="entry name" value="BTB DOMAIN-CONTAINING PROTEIN-RELATED"/>
    <property type="match status" value="1"/>
</dbReference>
<dbReference type="Proteomes" id="UP000008068">
    <property type="component" value="Unassembled WGS sequence"/>
</dbReference>
<evidence type="ECO:0000259" key="1">
    <source>
        <dbReference type="PROSITE" id="PS50097"/>
    </source>
</evidence>
<dbReference type="PROSITE" id="PS50097">
    <property type="entry name" value="BTB"/>
    <property type="match status" value="2"/>
</dbReference>
<organism evidence="3">
    <name type="scientific">Caenorhabditis brenneri</name>
    <name type="common">Nematode worm</name>
    <dbReference type="NCBI Taxonomy" id="135651"/>
    <lineage>
        <taxon>Eukaryota</taxon>
        <taxon>Metazoa</taxon>
        <taxon>Ecdysozoa</taxon>
        <taxon>Nematoda</taxon>
        <taxon>Chromadorea</taxon>
        <taxon>Rhabditida</taxon>
        <taxon>Rhabditina</taxon>
        <taxon>Rhabditomorpha</taxon>
        <taxon>Rhabditoidea</taxon>
        <taxon>Rhabditidae</taxon>
        <taxon>Peloderinae</taxon>
        <taxon>Caenorhabditis</taxon>
    </lineage>
</organism>
<gene>
    <name evidence="2" type="ORF">CAEBREN_28673</name>
</gene>
<accession>G0MVV9</accession>
<dbReference type="STRING" id="135651.G0MVV9"/>
<proteinExistence type="predicted"/>
<dbReference type="EMBL" id="GL379815">
    <property type="protein sequence ID" value="EGT45282.1"/>
    <property type="molecule type" value="Genomic_DNA"/>
</dbReference>
<evidence type="ECO:0000313" key="3">
    <source>
        <dbReference type="Proteomes" id="UP000008068"/>
    </source>
</evidence>
<dbReference type="AlphaFoldDB" id="G0MVV9"/>
<dbReference type="CDD" id="cd18186">
    <property type="entry name" value="BTB_POZ_ZBTB_KLHL-like"/>
    <property type="match status" value="2"/>
</dbReference>
<dbReference type="SMART" id="SM00225">
    <property type="entry name" value="BTB"/>
    <property type="match status" value="2"/>
</dbReference>
<dbReference type="Pfam" id="PF00651">
    <property type="entry name" value="BTB"/>
    <property type="match status" value="2"/>
</dbReference>
<name>G0MVV9_CAEBE</name>
<dbReference type="eggNOG" id="ENOG502RT84">
    <property type="taxonomic scope" value="Eukaryota"/>
</dbReference>
<keyword evidence="3" id="KW-1185">Reference proteome</keyword>